<comment type="caution">
    <text evidence="1">The sequence shown here is derived from an EMBL/GenBank/DDBJ whole genome shotgun (WGS) entry which is preliminary data.</text>
</comment>
<dbReference type="AlphaFoldDB" id="A0A4Z2ILU6"/>
<organism evidence="1 2">
    <name type="scientific">Liparis tanakae</name>
    <name type="common">Tanaka's snailfish</name>
    <dbReference type="NCBI Taxonomy" id="230148"/>
    <lineage>
        <taxon>Eukaryota</taxon>
        <taxon>Metazoa</taxon>
        <taxon>Chordata</taxon>
        <taxon>Craniata</taxon>
        <taxon>Vertebrata</taxon>
        <taxon>Euteleostomi</taxon>
        <taxon>Actinopterygii</taxon>
        <taxon>Neopterygii</taxon>
        <taxon>Teleostei</taxon>
        <taxon>Neoteleostei</taxon>
        <taxon>Acanthomorphata</taxon>
        <taxon>Eupercaria</taxon>
        <taxon>Perciformes</taxon>
        <taxon>Cottioidei</taxon>
        <taxon>Cottales</taxon>
        <taxon>Liparidae</taxon>
        <taxon>Liparis</taxon>
    </lineage>
</organism>
<dbReference type="EMBL" id="SRLO01000074">
    <property type="protein sequence ID" value="TNN78434.1"/>
    <property type="molecule type" value="Genomic_DNA"/>
</dbReference>
<evidence type="ECO:0000313" key="1">
    <source>
        <dbReference type="EMBL" id="TNN78434.1"/>
    </source>
</evidence>
<reference evidence="1 2" key="1">
    <citation type="submission" date="2019-03" db="EMBL/GenBank/DDBJ databases">
        <title>First draft genome of Liparis tanakae, snailfish: a comprehensive survey of snailfish specific genes.</title>
        <authorList>
            <person name="Kim W."/>
            <person name="Song I."/>
            <person name="Jeong J.-H."/>
            <person name="Kim D."/>
            <person name="Kim S."/>
            <person name="Ryu S."/>
            <person name="Song J.Y."/>
            <person name="Lee S.K."/>
        </authorList>
    </citation>
    <scope>NUCLEOTIDE SEQUENCE [LARGE SCALE GENOMIC DNA]</scope>
    <source>
        <tissue evidence="1">Muscle</tissue>
    </source>
</reference>
<evidence type="ECO:0000313" key="2">
    <source>
        <dbReference type="Proteomes" id="UP000314294"/>
    </source>
</evidence>
<accession>A0A4Z2ILU6</accession>
<protein>
    <submittedName>
        <fullName evidence="1">Uncharacterized protein</fullName>
    </submittedName>
</protein>
<proteinExistence type="predicted"/>
<dbReference type="Proteomes" id="UP000314294">
    <property type="component" value="Unassembled WGS sequence"/>
</dbReference>
<name>A0A4Z2ILU6_9TELE</name>
<keyword evidence="2" id="KW-1185">Reference proteome</keyword>
<gene>
    <name evidence="1" type="ORF">EYF80_011418</name>
</gene>
<sequence length="117" mass="12969">MSVLYLEQEKQVYWPAPTLEEALLEWAGPPLQKQDNRPSVVVAVDFLVIIGVISTSSTQRVHKECSKMLLRSVPAALLSAACSSNSSSGPSSRPVYLPSLSRFSLQWVCRLCFILLF</sequence>